<dbReference type="InterPro" id="IPR008571">
    <property type="entry name" value="HerA-like"/>
</dbReference>
<sequence length="587" mass="66188">MTESISAEVISVYPDKVKVSIDDLDSFRLAEEHLKVGSYLRIADCDDVVLIAVIDSFSIEVKDTGDRKYIIEASPLGVIKNEIFSRGGDSIAIPPKKVEPAKISEIEKIYAYGLVDKEKFDFSQLSHNGGVRVPVDGDKFFNKHIGIVGSTGSGKSHTIATILQKAVSQKSNQYEGLNNSHVIIFDIHDEYPSAFPSSNKLSVDDIVLPYWLLNSEELEELFLDAGDNNNYNQSSVLRSVITQNKKKHNPDVEKIFYDSPLKFDIEEVLNCLINLKSETKNSKAVDRYMIAGEEGDAENSSTTAKSGIFLSNEDKLDMYFSKLYEFRPTKNSNVTKGDYADGTLDKFVSRFTSKYKQDRLKFLFGTASKNISFEETIRQFLGYKKEQESNVTIIDLSGIPFEVLSITVSLISRILFDFGYNYKRYASSKEKKQHDIPILLVLEEAHKYVPKSDLARFKASKNSIERIAKEGRKYGVTLLLASQRPSEISETIFSQCSNFVAMRLTNPDDQNYVRRILPDTFGNLTSNLSSLQTGEALLMGDAAILPSLVKIDKTELPPSSSDIPYLKLWKSEWVNLDFEKFTDQWKS</sequence>
<comment type="caution">
    <text evidence="2">The sequence shown here is derived from an EMBL/GenBank/DDBJ whole genome shotgun (WGS) entry which is preliminary data.</text>
</comment>
<dbReference type="CDD" id="cd01127">
    <property type="entry name" value="TrwB_TraG_TraD_VirD4"/>
    <property type="match status" value="1"/>
</dbReference>
<dbReference type="InterPro" id="IPR027417">
    <property type="entry name" value="P-loop_NTPase"/>
</dbReference>
<organism evidence="2 3">
    <name type="scientific">Pseudoalteromonas aurantia 208</name>
    <dbReference type="NCBI Taxonomy" id="1314867"/>
    <lineage>
        <taxon>Bacteria</taxon>
        <taxon>Pseudomonadati</taxon>
        <taxon>Pseudomonadota</taxon>
        <taxon>Gammaproteobacteria</taxon>
        <taxon>Alteromonadales</taxon>
        <taxon>Pseudoalteromonadaceae</taxon>
        <taxon>Pseudoalteromonas</taxon>
    </lineage>
</organism>
<dbReference type="PANTHER" id="PTHR42957">
    <property type="entry name" value="HELICASE MJ1565-RELATED"/>
    <property type="match status" value="1"/>
</dbReference>
<dbReference type="RefSeq" id="WP_192507135.1">
    <property type="nucleotide sequence ID" value="NZ_AQGV01000012.1"/>
</dbReference>
<dbReference type="Proteomes" id="UP000615755">
    <property type="component" value="Unassembled WGS sequence"/>
</dbReference>
<evidence type="ECO:0000259" key="1">
    <source>
        <dbReference type="Pfam" id="PF01935"/>
    </source>
</evidence>
<feature type="domain" description="Helicase HerA central" evidence="1">
    <location>
        <begin position="125"/>
        <end position="413"/>
    </location>
</feature>
<dbReference type="EMBL" id="AQGV01000012">
    <property type="protein sequence ID" value="MBE0367751.1"/>
    <property type="molecule type" value="Genomic_DNA"/>
</dbReference>
<dbReference type="PANTHER" id="PTHR42957:SF1">
    <property type="entry name" value="HELICASE MJ1565-RELATED"/>
    <property type="match status" value="1"/>
</dbReference>
<gene>
    <name evidence="2" type="ORF">PAUR_a1181</name>
</gene>
<keyword evidence="3" id="KW-1185">Reference proteome</keyword>
<dbReference type="SUPFAM" id="SSF52540">
    <property type="entry name" value="P-loop containing nucleoside triphosphate hydrolases"/>
    <property type="match status" value="1"/>
</dbReference>
<name>A0ABR9E9S9_9GAMM</name>
<protein>
    <recommendedName>
        <fullName evidence="1">Helicase HerA central domain-containing protein</fullName>
    </recommendedName>
</protein>
<dbReference type="NCBIfam" id="NF042944">
    <property type="entry name" value="HerA_antiphage_2"/>
    <property type="match status" value="1"/>
</dbReference>
<evidence type="ECO:0000313" key="3">
    <source>
        <dbReference type="Proteomes" id="UP000615755"/>
    </source>
</evidence>
<dbReference type="Pfam" id="PF01935">
    <property type="entry name" value="DUF87"/>
    <property type="match status" value="1"/>
</dbReference>
<accession>A0ABR9E9S9</accession>
<proteinExistence type="predicted"/>
<evidence type="ECO:0000313" key="2">
    <source>
        <dbReference type="EMBL" id="MBE0367751.1"/>
    </source>
</evidence>
<reference evidence="2 3" key="1">
    <citation type="submission" date="2015-03" db="EMBL/GenBank/DDBJ databases">
        <title>Genome sequence of Pseudoalteromonas aurantia.</title>
        <authorList>
            <person name="Xie B.-B."/>
            <person name="Rong J.-C."/>
            <person name="Qin Q.-L."/>
            <person name="Zhang Y.-Z."/>
        </authorList>
    </citation>
    <scope>NUCLEOTIDE SEQUENCE [LARGE SCALE GENOMIC DNA]</scope>
    <source>
        <strain evidence="2 3">208</strain>
    </source>
</reference>
<dbReference type="InterPro" id="IPR002789">
    <property type="entry name" value="HerA_central"/>
</dbReference>
<dbReference type="Gene3D" id="3.40.50.300">
    <property type="entry name" value="P-loop containing nucleotide triphosphate hydrolases"/>
    <property type="match status" value="2"/>
</dbReference>